<dbReference type="EMBL" id="JANQDX010000013">
    <property type="protein sequence ID" value="KAL0912838.1"/>
    <property type="molecule type" value="Genomic_DNA"/>
</dbReference>
<dbReference type="Proteomes" id="UP001552299">
    <property type="component" value="Unassembled WGS sequence"/>
</dbReference>
<organism evidence="2 3">
    <name type="scientific">Dendrobium thyrsiflorum</name>
    <name type="common">Pinecone-like raceme dendrobium</name>
    <name type="synonym">Orchid</name>
    <dbReference type="NCBI Taxonomy" id="117978"/>
    <lineage>
        <taxon>Eukaryota</taxon>
        <taxon>Viridiplantae</taxon>
        <taxon>Streptophyta</taxon>
        <taxon>Embryophyta</taxon>
        <taxon>Tracheophyta</taxon>
        <taxon>Spermatophyta</taxon>
        <taxon>Magnoliopsida</taxon>
        <taxon>Liliopsida</taxon>
        <taxon>Asparagales</taxon>
        <taxon>Orchidaceae</taxon>
        <taxon>Epidendroideae</taxon>
        <taxon>Malaxideae</taxon>
        <taxon>Dendrobiinae</taxon>
        <taxon>Dendrobium</taxon>
    </lineage>
</organism>
<proteinExistence type="predicted"/>
<evidence type="ECO:0000256" key="1">
    <source>
        <dbReference type="SAM" id="MobiDB-lite"/>
    </source>
</evidence>
<evidence type="ECO:0000313" key="3">
    <source>
        <dbReference type="Proteomes" id="UP001552299"/>
    </source>
</evidence>
<comment type="caution">
    <text evidence="2">The sequence shown here is derived from an EMBL/GenBank/DDBJ whole genome shotgun (WGS) entry which is preliminary data.</text>
</comment>
<accession>A0ABD0URL0</accession>
<feature type="compositionally biased region" description="Basic and acidic residues" evidence="1">
    <location>
        <begin position="1"/>
        <end position="13"/>
    </location>
</feature>
<dbReference type="AlphaFoldDB" id="A0ABD0URL0"/>
<keyword evidence="3" id="KW-1185">Reference proteome</keyword>
<evidence type="ECO:0000313" key="2">
    <source>
        <dbReference type="EMBL" id="KAL0912838.1"/>
    </source>
</evidence>
<protein>
    <submittedName>
        <fullName evidence="2">Uncharacterized protein</fullName>
    </submittedName>
</protein>
<feature type="compositionally biased region" description="Polar residues" evidence="1">
    <location>
        <begin position="59"/>
        <end position="77"/>
    </location>
</feature>
<reference evidence="2 3" key="1">
    <citation type="journal article" date="2024" name="Plant Biotechnol. J.">
        <title>Dendrobium thyrsiflorum genome and its molecular insights into genes involved in important horticultural traits.</title>
        <authorList>
            <person name="Chen B."/>
            <person name="Wang J.Y."/>
            <person name="Zheng P.J."/>
            <person name="Li K.L."/>
            <person name="Liang Y.M."/>
            <person name="Chen X.F."/>
            <person name="Zhang C."/>
            <person name="Zhao X."/>
            <person name="He X."/>
            <person name="Zhang G.Q."/>
            <person name="Liu Z.J."/>
            <person name="Xu Q."/>
        </authorList>
    </citation>
    <scope>NUCLEOTIDE SEQUENCE [LARGE SCALE GENOMIC DNA]</scope>
    <source>
        <strain evidence="2">GZMU011</strain>
    </source>
</reference>
<name>A0ABD0URL0_DENTH</name>
<feature type="region of interest" description="Disordered" evidence="1">
    <location>
        <begin position="1"/>
        <end position="78"/>
    </location>
</feature>
<gene>
    <name evidence="2" type="ORF">M5K25_016247</name>
</gene>
<sequence>MCRIRMEEKERKSGSNSSEEMRVRKRRERTLDNIDGNGDEHSVVVDENEPTESVPPLSRSCSSLEYSLQPSPHSDQSPLKRFRVEVQPTASSFKSNQYYFGYFGPRQEYSAVAPEFSAASKDMYKCNL</sequence>